<gene>
    <name evidence="4" type="primary">thpR</name>
    <name evidence="4" type="ORF">E3J84_04585</name>
</gene>
<sequence length="189" mass="21564">MRVFIAVELTESIKEELAELQESLRGTGDKIKWVDSSLIHLTLKFLGEIREEELKKVLQASREVAAKFSSFKIKIKGTGVFPDSPSPRVIWVGIEGEENNLETLARQLEEELARQGFAKERRKWVPHLTLGRVKVLKKKGKLRDLVLSHKGAEGGEMEVRSISVIESRLTPKGPIYTLLERILLVRRQR</sequence>
<dbReference type="PANTHER" id="PTHR35561">
    <property type="entry name" value="RNA 2',3'-CYCLIC PHOSPHODIESTERASE"/>
    <property type="match status" value="1"/>
</dbReference>
<feature type="short sequence motif" description="HXTX 1" evidence="2">
    <location>
        <begin position="40"/>
        <end position="43"/>
    </location>
</feature>
<comment type="caution">
    <text evidence="4">The sequence shown here is derived from an EMBL/GenBank/DDBJ whole genome shotgun (WGS) entry which is preliminary data.</text>
</comment>
<feature type="domain" description="Phosphoesterase HXTX" evidence="3">
    <location>
        <begin position="98"/>
        <end position="176"/>
    </location>
</feature>
<dbReference type="EC" id="3.1.4.58" evidence="2"/>
<feature type="short sequence motif" description="HXTX 2" evidence="2">
    <location>
        <begin position="127"/>
        <end position="130"/>
    </location>
</feature>
<comment type="catalytic activity">
    <reaction evidence="2">
        <text>a 3'-end 2',3'-cyclophospho-ribonucleotide-RNA + H2O = a 3'-end 2'-phospho-ribonucleotide-RNA + H(+)</text>
        <dbReference type="Rhea" id="RHEA:11828"/>
        <dbReference type="Rhea" id="RHEA-COMP:10464"/>
        <dbReference type="Rhea" id="RHEA-COMP:17353"/>
        <dbReference type="ChEBI" id="CHEBI:15377"/>
        <dbReference type="ChEBI" id="CHEBI:15378"/>
        <dbReference type="ChEBI" id="CHEBI:83064"/>
        <dbReference type="ChEBI" id="CHEBI:173113"/>
        <dbReference type="EC" id="3.1.4.58"/>
    </reaction>
</comment>
<reference evidence="4 5" key="1">
    <citation type="submission" date="2019-03" db="EMBL/GenBank/DDBJ databases">
        <title>Metabolic potential of uncultured bacteria and archaea associated with petroleum seepage in deep-sea sediments.</title>
        <authorList>
            <person name="Dong X."/>
            <person name="Hubert C."/>
        </authorList>
    </citation>
    <scope>NUCLEOTIDE SEQUENCE [LARGE SCALE GENOMIC DNA]</scope>
    <source>
        <strain evidence="4">E44_bin7</strain>
    </source>
</reference>
<dbReference type="AlphaFoldDB" id="A0A523RVZ4"/>
<name>A0A523RVZ4_UNCAE</name>
<comment type="function">
    <text evidence="2">Hydrolyzes RNA 2',3'-cyclic phosphodiester to an RNA 2'-phosphomonoester.</text>
</comment>
<feature type="domain" description="Phosphoesterase HXTX" evidence="3">
    <location>
        <begin position="7"/>
        <end position="91"/>
    </location>
</feature>
<comment type="similarity">
    <text evidence="2">Belongs to the 2H phosphoesterase superfamily. ThpR family.</text>
</comment>
<proteinExistence type="inferred from homology"/>
<evidence type="ECO:0000259" key="3">
    <source>
        <dbReference type="Pfam" id="PF02834"/>
    </source>
</evidence>
<protein>
    <recommendedName>
        <fullName evidence="2">RNA 2',3'-cyclic phosphodiesterase</fullName>
        <shortName evidence="2">RNA 2',3'-CPDase</shortName>
        <ecNumber evidence="2">3.1.4.58</ecNumber>
    </recommendedName>
</protein>
<dbReference type="InterPro" id="IPR004175">
    <property type="entry name" value="RNA_CPDase"/>
</dbReference>
<evidence type="ECO:0000256" key="1">
    <source>
        <dbReference type="ARBA" id="ARBA00022801"/>
    </source>
</evidence>
<dbReference type="SUPFAM" id="SSF55144">
    <property type="entry name" value="LigT-like"/>
    <property type="match status" value="1"/>
</dbReference>
<dbReference type="Proteomes" id="UP000316360">
    <property type="component" value="Unassembled WGS sequence"/>
</dbReference>
<dbReference type="GO" id="GO:0008664">
    <property type="term" value="F:RNA 2',3'-cyclic 3'-phosphodiesterase activity"/>
    <property type="evidence" value="ECO:0007669"/>
    <property type="project" value="UniProtKB-EC"/>
</dbReference>
<accession>A0A523RVZ4</accession>
<dbReference type="Pfam" id="PF02834">
    <property type="entry name" value="LigT_PEase"/>
    <property type="match status" value="2"/>
</dbReference>
<dbReference type="PANTHER" id="PTHR35561:SF1">
    <property type="entry name" value="RNA 2',3'-CYCLIC PHOSPHODIESTERASE"/>
    <property type="match status" value="1"/>
</dbReference>
<evidence type="ECO:0000313" key="4">
    <source>
        <dbReference type="EMBL" id="TET09934.1"/>
    </source>
</evidence>
<organism evidence="4 5">
    <name type="scientific">Aerophobetes bacterium</name>
    <dbReference type="NCBI Taxonomy" id="2030807"/>
    <lineage>
        <taxon>Bacteria</taxon>
        <taxon>Candidatus Aerophobota</taxon>
    </lineage>
</organism>
<dbReference type="GO" id="GO:0004113">
    <property type="term" value="F:2',3'-cyclic-nucleotide 3'-phosphodiesterase activity"/>
    <property type="evidence" value="ECO:0007669"/>
    <property type="project" value="InterPro"/>
</dbReference>
<dbReference type="EMBL" id="SOKJ01000252">
    <property type="protein sequence ID" value="TET09934.1"/>
    <property type="molecule type" value="Genomic_DNA"/>
</dbReference>
<evidence type="ECO:0000313" key="5">
    <source>
        <dbReference type="Proteomes" id="UP000316360"/>
    </source>
</evidence>
<feature type="active site" description="Proton donor" evidence="2">
    <location>
        <position position="40"/>
    </location>
</feature>
<dbReference type="InterPro" id="IPR009097">
    <property type="entry name" value="Cyclic_Pdiesterase"/>
</dbReference>
<dbReference type="HAMAP" id="MF_01940">
    <property type="entry name" value="RNA_CPDase"/>
    <property type="match status" value="1"/>
</dbReference>
<evidence type="ECO:0000256" key="2">
    <source>
        <dbReference type="HAMAP-Rule" id="MF_01940"/>
    </source>
</evidence>
<feature type="active site" description="Proton acceptor" evidence="2">
    <location>
        <position position="127"/>
    </location>
</feature>
<dbReference type="InterPro" id="IPR014051">
    <property type="entry name" value="Phosphoesterase_HXTX"/>
</dbReference>
<dbReference type="NCBIfam" id="TIGR02258">
    <property type="entry name" value="2_5_ligase"/>
    <property type="match status" value="1"/>
</dbReference>
<keyword evidence="1 2" id="KW-0378">Hydrolase</keyword>
<dbReference type="Gene3D" id="3.90.1140.10">
    <property type="entry name" value="Cyclic phosphodiesterase"/>
    <property type="match status" value="1"/>
</dbReference>